<evidence type="ECO:0000313" key="1">
    <source>
        <dbReference type="EMBL" id="GJH26994.1"/>
    </source>
</evidence>
<comment type="caution">
    <text evidence="1">The sequence shown here is derived from an EMBL/GenBank/DDBJ whole genome shotgun (WGS) entry which is preliminary data.</text>
</comment>
<organism evidence="1 2">
    <name type="scientific">Caballeronia novacaledonica</name>
    <dbReference type="NCBI Taxonomy" id="1544861"/>
    <lineage>
        <taxon>Bacteria</taxon>
        <taxon>Pseudomonadati</taxon>
        <taxon>Pseudomonadota</taxon>
        <taxon>Betaproteobacteria</taxon>
        <taxon>Burkholderiales</taxon>
        <taxon>Burkholderiaceae</taxon>
        <taxon>Caballeronia</taxon>
    </lineage>
</organism>
<reference evidence="1" key="1">
    <citation type="submission" date="2022-09" db="EMBL/GenBank/DDBJ databases">
        <title>Isolation and characterization of 3-chlorobenzoate degrading bacteria from soils in Shizuoka.</title>
        <authorList>
            <person name="Ifat A."/>
            <person name="Ogawa N."/>
            <person name="Kimbara K."/>
            <person name="Moriuchi R."/>
            <person name="Dohra H."/>
            <person name="Shintani M."/>
        </authorList>
    </citation>
    <scope>NUCLEOTIDE SEQUENCE</scope>
    <source>
        <strain evidence="1">19CS4-2</strain>
    </source>
</reference>
<sequence length="134" mass="14952">MTLTERVIFLLAEAHREAVACAKRKKAVVAIVDKAGREVSAEFCLETGRLNVIESGLVLEAIYAPDSWMFLAASSTAPNWGTRPDAKDLAMFLEKFEIVDCSVKADEALARKTLWGRSRLLARNVFRGARRKIR</sequence>
<dbReference type="EMBL" id="BPUS01000008">
    <property type="protein sequence ID" value="GJH26994.1"/>
    <property type="molecule type" value="Genomic_DNA"/>
</dbReference>
<dbReference type="Proteomes" id="UP001055111">
    <property type="component" value="Unassembled WGS sequence"/>
</dbReference>
<gene>
    <name evidence="1" type="ORF">CBA19CS42_20780</name>
</gene>
<accession>A0AA37IDZ5</accession>
<protein>
    <submittedName>
        <fullName evidence="1">Uncharacterized protein</fullName>
    </submittedName>
</protein>
<evidence type="ECO:0000313" key="2">
    <source>
        <dbReference type="Proteomes" id="UP001055111"/>
    </source>
</evidence>
<proteinExistence type="predicted"/>
<dbReference type="RefSeq" id="WP_238213637.1">
    <property type="nucleotide sequence ID" value="NZ_BPUS01000008.1"/>
</dbReference>
<name>A0AA37IDZ5_9BURK</name>
<dbReference type="AlphaFoldDB" id="A0AA37IDZ5"/>